<feature type="transmembrane region" description="Helical" evidence="12">
    <location>
        <begin position="322"/>
        <end position="343"/>
    </location>
</feature>
<dbReference type="NCBIfam" id="TIGR00813">
    <property type="entry name" value="sss"/>
    <property type="match status" value="1"/>
</dbReference>
<keyword evidence="3" id="KW-0813">Transport</keyword>
<keyword evidence="6 12" id="KW-1133">Transmembrane helix</keyword>
<gene>
    <name evidence="13" type="ORF">BWX42_07080</name>
    <name evidence="14" type="ORF">FNV33_08650</name>
</gene>
<dbReference type="PANTHER" id="PTHR42985:SF40">
    <property type="entry name" value="LD47995P-RELATED"/>
    <property type="match status" value="1"/>
</dbReference>
<evidence type="ECO:0000256" key="12">
    <source>
        <dbReference type="SAM" id="Phobius"/>
    </source>
</evidence>
<dbReference type="Pfam" id="PF00474">
    <property type="entry name" value="SSF"/>
    <property type="match status" value="1"/>
</dbReference>
<keyword evidence="9 12" id="KW-0472">Membrane</keyword>
<feature type="transmembrane region" description="Helical" evidence="12">
    <location>
        <begin position="463"/>
        <end position="485"/>
    </location>
</feature>
<feature type="transmembrane region" description="Helical" evidence="12">
    <location>
        <begin position="409"/>
        <end position="430"/>
    </location>
</feature>
<proteinExistence type="inferred from homology"/>
<dbReference type="GO" id="GO:0015293">
    <property type="term" value="F:symporter activity"/>
    <property type="evidence" value="ECO:0007669"/>
    <property type="project" value="TreeGrafter"/>
</dbReference>
<evidence type="ECO:0000256" key="10">
    <source>
        <dbReference type="ARBA" id="ARBA00023201"/>
    </source>
</evidence>
<evidence type="ECO:0000313" key="13">
    <source>
        <dbReference type="EMBL" id="OOL81488.1"/>
    </source>
</evidence>
<dbReference type="GO" id="GO:0006814">
    <property type="term" value="P:sodium ion transport"/>
    <property type="evidence" value="ECO:0007669"/>
    <property type="project" value="UniProtKB-KW"/>
</dbReference>
<evidence type="ECO:0000256" key="8">
    <source>
        <dbReference type="ARBA" id="ARBA00023065"/>
    </source>
</evidence>
<dbReference type="CDD" id="cd11495">
    <property type="entry name" value="SLC5sbd_NIS-like_u3"/>
    <property type="match status" value="1"/>
</dbReference>
<keyword evidence="4" id="KW-1003">Cell membrane</keyword>
<evidence type="ECO:0000256" key="4">
    <source>
        <dbReference type="ARBA" id="ARBA00022475"/>
    </source>
</evidence>
<feature type="transmembrane region" description="Helical" evidence="12">
    <location>
        <begin position="12"/>
        <end position="30"/>
    </location>
</feature>
<comment type="similarity">
    <text evidence="2 11">Belongs to the sodium:solute symporter (SSF) (TC 2.A.21) family.</text>
</comment>
<evidence type="ECO:0000256" key="2">
    <source>
        <dbReference type="ARBA" id="ARBA00006434"/>
    </source>
</evidence>
<evidence type="ECO:0000256" key="6">
    <source>
        <dbReference type="ARBA" id="ARBA00022989"/>
    </source>
</evidence>
<feature type="transmembrane region" description="Helical" evidence="12">
    <location>
        <begin position="185"/>
        <end position="204"/>
    </location>
</feature>
<feature type="transmembrane region" description="Helical" evidence="12">
    <location>
        <begin position="46"/>
        <end position="65"/>
    </location>
</feature>
<dbReference type="InterPro" id="IPR051163">
    <property type="entry name" value="Sodium:Solute_Symporter_SSF"/>
</dbReference>
<evidence type="ECO:0000313" key="16">
    <source>
        <dbReference type="Proteomes" id="UP000315953"/>
    </source>
</evidence>
<dbReference type="Proteomes" id="UP000190409">
    <property type="component" value="Unassembled WGS sequence"/>
</dbReference>
<feature type="transmembrane region" description="Helical" evidence="12">
    <location>
        <begin position="379"/>
        <end position="397"/>
    </location>
</feature>
<feature type="transmembrane region" description="Helical" evidence="12">
    <location>
        <begin position="238"/>
        <end position="256"/>
    </location>
</feature>
<feature type="transmembrane region" description="Helical" evidence="12">
    <location>
        <begin position="77"/>
        <end position="101"/>
    </location>
</feature>
<keyword evidence="10" id="KW-0739">Sodium transport</keyword>
<dbReference type="EMBL" id="CP041626">
    <property type="protein sequence ID" value="QDO92060.1"/>
    <property type="molecule type" value="Genomic_DNA"/>
</dbReference>
<dbReference type="InterPro" id="IPR001734">
    <property type="entry name" value="Na/solute_symporter"/>
</dbReference>
<dbReference type="GO" id="GO:0005886">
    <property type="term" value="C:plasma membrane"/>
    <property type="evidence" value="ECO:0007669"/>
    <property type="project" value="UniProtKB-SubCell"/>
</dbReference>
<dbReference type="RefSeq" id="WP_077862938.1">
    <property type="nucleotide sequence ID" value="NZ_CAJHJL010000016.1"/>
</dbReference>
<name>A0A1S8KP22_9LACT</name>
<reference evidence="14 16" key="2">
    <citation type="submission" date="2019-07" db="EMBL/GenBank/DDBJ databases">
        <title>Genome assembly of a nasal isolate of Dolosigranulum pigrum from a chronic sinusitis patient.</title>
        <authorList>
            <person name="Baig S."/>
            <person name="Overballe-Petersen S."/>
            <person name="Kaspar U."/>
            <person name="Rendboe A."/>
            <person name="de Man T."/>
            <person name="Liu C."/>
            <person name="Price L.B."/>
            <person name="Stegger M."/>
            <person name="Becker K."/>
            <person name="Skytt Andersen P."/>
        </authorList>
    </citation>
    <scope>NUCLEOTIDE SEQUENCE [LARGE SCALE GENOMIC DNA]</scope>
    <source>
        <strain evidence="14 16">83VPs-KB5</strain>
    </source>
</reference>
<feature type="transmembrane region" description="Helical" evidence="12">
    <location>
        <begin position="277"/>
        <end position="302"/>
    </location>
</feature>
<keyword evidence="8" id="KW-0406">Ion transport</keyword>
<keyword evidence="5 12" id="KW-0812">Transmembrane</keyword>
<evidence type="ECO:0000313" key="15">
    <source>
        <dbReference type="Proteomes" id="UP000190409"/>
    </source>
</evidence>
<evidence type="ECO:0000256" key="1">
    <source>
        <dbReference type="ARBA" id="ARBA00004651"/>
    </source>
</evidence>
<reference evidence="13 15" key="1">
    <citation type="submission" date="2017-01" db="EMBL/GenBank/DDBJ databases">
        <title>Complete Genome Sequence of Dolosigranulum pigrum isolated from a Patient with interstitial lung disease.</title>
        <authorList>
            <person name="Mukhopadhyay R."/>
            <person name="Joaquin J."/>
            <person name="Hogue R."/>
            <person name="Fitzgerald S."/>
            <person name="Jospin G."/>
            <person name="Eisen J.A."/>
            <person name="Chaturvedi V."/>
        </authorList>
    </citation>
    <scope>NUCLEOTIDE SEQUENCE [LARGE SCALE GENOMIC DNA]</scope>
    <source>
        <strain evidence="13 15">15S00348</strain>
    </source>
</reference>
<evidence type="ECO:0000256" key="7">
    <source>
        <dbReference type="ARBA" id="ARBA00023053"/>
    </source>
</evidence>
<accession>A0A1S8KP22</accession>
<comment type="subcellular location">
    <subcellularLocation>
        <location evidence="1">Cell membrane</location>
        <topology evidence="1">Multi-pass membrane protein</topology>
    </subcellularLocation>
</comment>
<sequence>MGVAGAFTTVDFIVLIVYLLAVLAAGVYFTDKDMTGKEFFRGDGTIPWYVTSMSIMATLLSPISFMTLAGNSYAGSWLMWFAQLGIFIAVPFAIKFFLPIYAKLDIDTAYDYLERRYSGRSLRYIGSIFFVVYQLGRMSIIMYLPSIALAQVTDISAVTLTILMGIIALIYSYTGGMKAVLWTDFIQSVILIGGVILLLVFLVSDIDGGFAPVFEALGDNKFLGNDQPLFSANLVQDSVFLLIIGAGFNTLSSYVSSQDIVQRFTTTNDLKKLNKMMLTNGFVGLSLTAIFYLIGTGLFIYYTVQNPGLAEGVPQDEIFIYYIAHRIPQGITGIIIAALYAAAQSTLSTGINSVASSWTMDLQSLFMKGELSEKQNKRIGQIVSLVVGIVATGIAILMTKADIVSAYRWFNGFMGLVLGILGGTFGLGIFTKRGNIYGAYAGLVASTSIMIWIQYFLPAGTVSIWANSLISISTSMIVGYIVSLLTKKVEAPKYTTVYDIPKIKEEMNDMNWMSE</sequence>
<dbReference type="AlphaFoldDB" id="A0A1S8KP22"/>
<dbReference type="PROSITE" id="PS50283">
    <property type="entry name" value="NA_SOLUT_SYMP_3"/>
    <property type="match status" value="1"/>
</dbReference>
<evidence type="ECO:0000256" key="11">
    <source>
        <dbReference type="RuleBase" id="RU362091"/>
    </source>
</evidence>
<keyword evidence="7" id="KW-0915">Sodium</keyword>
<feature type="transmembrane region" description="Helical" evidence="12">
    <location>
        <begin position="437"/>
        <end position="457"/>
    </location>
</feature>
<evidence type="ECO:0000256" key="3">
    <source>
        <dbReference type="ARBA" id="ARBA00022448"/>
    </source>
</evidence>
<dbReference type="PANTHER" id="PTHR42985">
    <property type="entry name" value="SODIUM-COUPLED MONOCARBOXYLATE TRANSPORTER"/>
    <property type="match status" value="1"/>
</dbReference>
<evidence type="ECO:0000313" key="14">
    <source>
        <dbReference type="EMBL" id="QDO92060.1"/>
    </source>
</evidence>
<dbReference type="Gene3D" id="1.20.1730.10">
    <property type="entry name" value="Sodium/glucose cotransporter"/>
    <property type="match status" value="1"/>
</dbReference>
<protein>
    <submittedName>
        <fullName evidence="14">Sodium/solute symporter</fullName>
    </submittedName>
    <submittedName>
        <fullName evidence="13">Sodium:solute symporter</fullName>
    </submittedName>
</protein>
<dbReference type="Proteomes" id="UP000315953">
    <property type="component" value="Chromosome"/>
</dbReference>
<dbReference type="InterPro" id="IPR038377">
    <property type="entry name" value="Na/Glc_symporter_sf"/>
</dbReference>
<dbReference type="KEGG" id="dpm:FNV33_08650"/>
<evidence type="ECO:0000256" key="9">
    <source>
        <dbReference type="ARBA" id="ARBA00023136"/>
    </source>
</evidence>
<organism evidence="13 15">
    <name type="scientific">Dolosigranulum pigrum</name>
    <dbReference type="NCBI Taxonomy" id="29394"/>
    <lineage>
        <taxon>Bacteria</taxon>
        <taxon>Bacillati</taxon>
        <taxon>Bacillota</taxon>
        <taxon>Bacilli</taxon>
        <taxon>Lactobacillales</taxon>
        <taxon>Carnobacteriaceae</taxon>
        <taxon>Dolosigranulum</taxon>
    </lineage>
</organism>
<feature type="transmembrane region" description="Helical" evidence="12">
    <location>
        <begin position="155"/>
        <end position="173"/>
    </location>
</feature>
<feature type="transmembrane region" description="Helical" evidence="12">
    <location>
        <begin position="122"/>
        <end position="143"/>
    </location>
</feature>
<dbReference type="EMBL" id="MUYF01000003">
    <property type="protein sequence ID" value="OOL81488.1"/>
    <property type="molecule type" value="Genomic_DNA"/>
</dbReference>
<evidence type="ECO:0000256" key="5">
    <source>
        <dbReference type="ARBA" id="ARBA00022692"/>
    </source>
</evidence>